<dbReference type="Pfam" id="PF13853">
    <property type="entry name" value="7tm_4"/>
    <property type="match status" value="1"/>
</dbReference>
<reference evidence="12" key="1">
    <citation type="journal article" date="2021" name="Evol. Appl.">
        <title>The genome of the Pyrenean desman and the effects of bottlenecks and inbreeding on the genomic landscape of an endangered species.</title>
        <authorList>
            <person name="Escoda L."/>
            <person name="Castresana J."/>
        </authorList>
    </citation>
    <scope>NUCLEOTIDE SEQUENCE</scope>
    <source>
        <strain evidence="12">IBE-C5619</strain>
    </source>
</reference>
<dbReference type="PROSITE" id="PS00237">
    <property type="entry name" value="G_PROTEIN_RECEP_F1_1"/>
    <property type="match status" value="1"/>
</dbReference>
<feature type="transmembrane region" description="Helical" evidence="10">
    <location>
        <begin position="92"/>
        <end position="117"/>
    </location>
</feature>
<evidence type="ECO:0000259" key="11">
    <source>
        <dbReference type="PROSITE" id="PS50262"/>
    </source>
</evidence>
<evidence type="ECO:0000256" key="9">
    <source>
        <dbReference type="RuleBase" id="RU000688"/>
    </source>
</evidence>
<dbReference type="SUPFAM" id="SSF81321">
    <property type="entry name" value="Family A G protein-coupled receptor-like"/>
    <property type="match status" value="1"/>
</dbReference>
<evidence type="ECO:0000256" key="10">
    <source>
        <dbReference type="RuleBase" id="RU363047"/>
    </source>
</evidence>
<dbReference type="CDD" id="cd15407">
    <property type="entry name" value="7tmA_OR5B-like"/>
    <property type="match status" value="1"/>
</dbReference>
<keyword evidence="5 9" id="KW-0297">G-protein coupled receptor</keyword>
<dbReference type="PRINTS" id="PR00237">
    <property type="entry name" value="GPCRRHODOPSN"/>
</dbReference>
<dbReference type="Proteomes" id="UP000700334">
    <property type="component" value="Unassembled WGS sequence"/>
</dbReference>
<dbReference type="AlphaFoldDB" id="A0A8J6AH08"/>
<protein>
    <recommendedName>
        <fullName evidence="10">Olfactory receptor</fullName>
    </recommendedName>
</protein>
<dbReference type="OrthoDB" id="9444602at2759"/>
<keyword evidence="4 10" id="KW-1133">Transmembrane helix</keyword>
<feature type="transmembrane region" description="Helical" evidence="10">
    <location>
        <begin position="61"/>
        <end position="80"/>
    </location>
</feature>
<feature type="transmembrane region" description="Helical" evidence="10">
    <location>
        <begin position="26"/>
        <end position="49"/>
    </location>
</feature>
<keyword evidence="8 9" id="KW-0807">Transducer</keyword>
<keyword evidence="10" id="KW-0552">Olfaction</keyword>
<comment type="similarity">
    <text evidence="9">Belongs to the G-protein coupled receptor 1 family.</text>
</comment>
<keyword evidence="13" id="KW-1185">Reference proteome</keyword>
<keyword evidence="3 9" id="KW-0812">Transmembrane</keyword>
<proteinExistence type="inferred from homology"/>
<dbReference type="GO" id="GO:0004930">
    <property type="term" value="F:G protein-coupled receptor activity"/>
    <property type="evidence" value="ECO:0007669"/>
    <property type="project" value="UniProtKB-KW"/>
</dbReference>
<dbReference type="InterPro" id="IPR000276">
    <property type="entry name" value="GPCR_Rhodpsn"/>
</dbReference>
<feature type="domain" description="G-protein coupled receptors family 1 profile" evidence="11">
    <location>
        <begin position="42"/>
        <end position="291"/>
    </location>
</feature>
<evidence type="ECO:0000256" key="1">
    <source>
        <dbReference type="ARBA" id="ARBA00003929"/>
    </source>
</evidence>
<feature type="transmembrane region" description="Helical" evidence="10">
    <location>
        <begin position="274"/>
        <end position="293"/>
    </location>
</feature>
<dbReference type="PROSITE" id="PS50262">
    <property type="entry name" value="G_PROTEIN_RECEP_F1_2"/>
    <property type="match status" value="1"/>
</dbReference>
<dbReference type="EMBL" id="JAGFMF010011846">
    <property type="protein sequence ID" value="KAG8511249.1"/>
    <property type="molecule type" value="Genomic_DNA"/>
</dbReference>
<keyword evidence="10" id="KW-0716">Sensory transduction</keyword>
<name>A0A8J6AH08_GALPY</name>
<keyword evidence="7 9" id="KW-0675">Receptor</keyword>
<evidence type="ECO:0000256" key="2">
    <source>
        <dbReference type="ARBA" id="ARBA00004141"/>
    </source>
</evidence>
<comment type="caution">
    <text evidence="12">The sequence shown here is derived from an EMBL/GenBank/DDBJ whole genome shotgun (WGS) entry which is preliminary data.</text>
</comment>
<evidence type="ECO:0000313" key="13">
    <source>
        <dbReference type="Proteomes" id="UP000700334"/>
    </source>
</evidence>
<sequence length="317" mass="35335">MILMENSSEVTEFILVRLTNDPNLQIPLVIIFSLIYLITLVGNLGMMELILLDSRLHTPMYFFLSNLSLMDFGYSSAITPKVMAGFFTGDNIIFYNACATQMFFFAAFATTESFLLASMAFDRHAAVCKPLHYTTTMTTGMCVCLVTGSYFCGFLNASIHTGDIFSLSFCRSNVVDHFFCDAPPLLTLSCSDTHIAELVMFFVVGFNVLFSVLVISISYLFVFITILRMHSSAGRQKAFSTCAYHLTAVSVFYGTGIFMYLQPSSSHSMNTDKLASVFYTMVIPMLNSLVYSLRNKEVKSAFKKVMGKAKSSIGFIF</sequence>
<evidence type="ECO:0000313" key="12">
    <source>
        <dbReference type="EMBL" id="KAG8511249.1"/>
    </source>
</evidence>
<dbReference type="InterPro" id="IPR017452">
    <property type="entry name" value="GPCR_Rhodpsn_7TM"/>
</dbReference>
<dbReference type="GO" id="GO:0004984">
    <property type="term" value="F:olfactory receptor activity"/>
    <property type="evidence" value="ECO:0007669"/>
    <property type="project" value="InterPro"/>
</dbReference>
<comment type="subcellular location">
    <subcellularLocation>
        <location evidence="10">Cell membrane</location>
        <topology evidence="10">Multi-pass membrane protein</topology>
    </subcellularLocation>
    <subcellularLocation>
        <location evidence="2">Membrane</location>
        <topology evidence="2">Multi-pass membrane protein</topology>
    </subcellularLocation>
</comment>
<evidence type="ECO:0000256" key="4">
    <source>
        <dbReference type="ARBA" id="ARBA00022989"/>
    </source>
</evidence>
<dbReference type="PANTHER" id="PTHR48018">
    <property type="entry name" value="OLFACTORY RECEPTOR"/>
    <property type="match status" value="1"/>
</dbReference>
<dbReference type="FunFam" id="1.20.1070.10:FF:000003">
    <property type="entry name" value="Olfactory receptor"/>
    <property type="match status" value="1"/>
</dbReference>
<evidence type="ECO:0000256" key="7">
    <source>
        <dbReference type="ARBA" id="ARBA00023170"/>
    </source>
</evidence>
<evidence type="ECO:0000256" key="5">
    <source>
        <dbReference type="ARBA" id="ARBA00023040"/>
    </source>
</evidence>
<feature type="transmembrane region" description="Helical" evidence="10">
    <location>
        <begin position="138"/>
        <end position="159"/>
    </location>
</feature>
<feature type="transmembrane region" description="Helical" evidence="10">
    <location>
        <begin position="198"/>
        <end position="226"/>
    </location>
</feature>
<evidence type="ECO:0000256" key="3">
    <source>
        <dbReference type="ARBA" id="ARBA00022692"/>
    </source>
</evidence>
<keyword evidence="6 10" id="KW-0472">Membrane</keyword>
<dbReference type="Gene3D" id="1.20.1070.10">
    <property type="entry name" value="Rhodopsin 7-helix transmembrane proteins"/>
    <property type="match status" value="1"/>
</dbReference>
<dbReference type="PRINTS" id="PR00245">
    <property type="entry name" value="OLFACTORYR"/>
</dbReference>
<dbReference type="InterPro" id="IPR000725">
    <property type="entry name" value="Olfact_rcpt"/>
</dbReference>
<feature type="transmembrane region" description="Helical" evidence="10">
    <location>
        <begin position="238"/>
        <end position="262"/>
    </location>
</feature>
<dbReference type="GO" id="GO:0005886">
    <property type="term" value="C:plasma membrane"/>
    <property type="evidence" value="ECO:0007669"/>
    <property type="project" value="UniProtKB-SubCell"/>
</dbReference>
<organism evidence="12 13">
    <name type="scientific">Galemys pyrenaicus</name>
    <name type="common">Iberian desman</name>
    <name type="synonym">Pyrenean desman</name>
    <dbReference type="NCBI Taxonomy" id="202257"/>
    <lineage>
        <taxon>Eukaryota</taxon>
        <taxon>Metazoa</taxon>
        <taxon>Chordata</taxon>
        <taxon>Craniata</taxon>
        <taxon>Vertebrata</taxon>
        <taxon>Euteleostomi</taxon>
        <taxon>Mammalia</taxon>
        <taxon>Eutheria</taxon>
        <taxon>Laurasiatheria</taxon>
        <taxon>Eulipotyphla</taxon>
        <taxon>Talpidae</taxon>
        <taxon>Galemys</taxon>
    </lineage>
</organism>
<gene>
    <name evidence="12" type="ORF">J0S82_018930</name>
</gene>
<accession>A0A8J6AH08</accession>
<evidence type="ECO:0000256" key="6">
    <source>
        <dbReference type="ARBA" id="ARBA00023136"/>
    </source>
</evidence>
<comment type="function">
    <text evidence="1">Putative odorant or sperm cell receptor.</text>
</comment>
<evidence type="ECO:0000256" key="8">
    <source>
        <dbReference type="ARBA" id="ARBA00023224"/>
    </source>
</evidence>
<keyword evidence="10" id="KW-1003">Cell membrane</keyword>